<dbReference type="GO" id="GO:0032259">
    <property type="term" value="P:methylation"/>
    <property type="evidence" value="ECO:0007669"/>
    <property type="project" value="UniProtKB-KW"/>
</dbReference>
<accession>A0A8H7CM52</accession>
<sequence length="931" mass="103661">MDLYNSTGTQLLLDPIWFVSCTATSSGARDLYQSALFSIKFALLLSETTMAKNKNRKKAGPPSGKQSQLPEAESLKEAGNALFQAKKFDDAAEKYSEAAKLAPSVVAYPGNLSAALTETGRYLEAIEAIRRAEEIAAGDPSEHHRLLVRLADRLGKCLYRASKQNILKSQFLSENEKLISSLRSVESRDPKKTSWWNRYDRVYFDALPIRKSALNPNLEFFIIGHDAFHSLLQGILDGWGPPFAPERTCPGDSDVLVHKLPAASRRALSFLFGGVGDARHVFGTFADICAQSIDPNAAIHFTLVDIQPAALARDLIFFLILWNSPSSSTDYESRVLSAKTMFYLFCCVAMPPDSHALFLNTCRQLTEALSKTGPALPPFILIEPDLVPAVVACVAFWMNLPSAITTIKVLKHAEVDPRDFLDGVGNPQVRAECEVYSSLKVLLPPGPYTTQVDALEAAHDQVEFGTPNALRLGGDPTNYSLFERGHYPQYFDRLRSPNQLVISKLDTLFARLDDLGEMNFPGTDPRWPSFTKFMFTVFGPMSRALKSSHSQVKFEFIAGDVVHFLMLLKSGSSSLDWRNDSPTSFTRAWMSNVPDYAGGILDMALYAVPCLQPIDIASVGMNCMLNGPAWKNSFEDFVYTYTLLRPEQLPQYLGCQIRWCRNVASVLHPPFCLLPSKLPLKPSQLASRVEFDGWLHRVLMRILAPPIINDKPNYQILMPTTLRTFVQLLIRAVEIGYPSSWIADFLNSLLCDTLHSSWRPYPTAPMAADTISKQYPCTKLQLSPWMADIEVVVASAVPILPRGLPLSECLDMAETRVFQATLNNVSTRQSYQQNPGLALVFCTPGFRPERGAFTTHQVLLSPKATGNTVQILYSILACDIDLYTKIGTVSWRMTLARFEHMKRDGWVLYLWQADGPFVASGSSNASEWKVL</sequence>
<evidence type="ECO:0000256" key="2">
    <source>
        <dbReference type="ARBA" id="ARBA00022679"/>
    </source>
</evidence>
<evidence type="ECO:0000313" key="7">
    <source>
        <dbReference type="Proteomes" id="UP000620124"/>
    </source>
</evidence>
<feature type="domain" description="DUF4470" evidence="5">
    <location>
        <begin position="261"/>
        <end position="328"/>
    </location>
</feature>
<dbReference type="GO" id="GO:0005634">
    <property type="term" value="C:nucleus"/>
    <property type="evidence" value="ECO:0007669"/>
    <property type="project" value="TreeGrafter"/>
</dbReference>
<dbReference type="PANTHER" id="PTHR46165:SF2">
    <property type="entry name" value="SET AND MYND DOMAIN-CONTAINING PROTEIN 4"/>
    <property type="match status" value="1"/>
</dbReference>
<evidence type="ECO:0000259" key="5">
    <source>
        <dbReference type="Pfam" id="PF14737"/>
    </source>
</evidence>
<keyword evidence="4" id="KW-0802">TPR repeat</keyword>
<dbReference type="PROSITE" id="PS50005">
    <property type="entry name" value="TPR"/>
    <property type="match status" value="1"/>
</dbReference>
<keyword evidence="1" id="KW-0489">Methyltransferase</keyword>
<evidence type="ECO:0000256" key="4">
    <source>
        <dbReference type="PROSITE-ProRule" id="PRU00339"/>
    </source>
</evidence>
<protein>
    <recommendedName>
        <fullName evidence="5">DUF4470 domain-containing protein</fullName>
    </recommendedName>
</protein>
<reference evidence="6" key="1">
    <citation type="submission" date="2020-05" db="EMBL/GenBank/DDBJ databases">
        <title>Mycena genomes resolve the evolution of fungal bioluminescence.</title>
        <authorList>
            <person name="Tsai I.J."/>
        </authorList>
    </citation>
    <scope>NUCLEOTIDE SEQUENCE</scope>
    <source>
        <strain evidence="6">CCC161011</strain>
    </source>
</reference>
<comment type="caution">
    <text evidence="6">The sequence shown here is derived from an EMBL/GenBank/DDBJ whole genome shotgun (WGS) entry which is preliminary data.</text>
</comment>
<dbReference type="OrthoDB" id="2423701at2759"/>
<feature type="repeat" description="TPR" evidence="4">
    <location>
        <begin position="72"/>
        <end position="105"/>
    </location>
</feature>
<proteinExistence type="predicted"/>
<keyword evidence="2" id="KW-0808">Transferase</keyword>
<dbReference type="GO" id="GO:0042826">
    <property type="term" value="F:histone deacetylase binding"/>
    <property type="evidence" value="ECO:0007669"/>
    <property type="project" value="TreeGrafter"/>
</dbReference>
<dbReference type="PANTHER" id="PTHR46165">
    <property type="entry name" value="SET AND MYND DOMAIN-CONTAINING PROTEIN 4"/>
    <property type="match status" value="1"/>
</dbReference>
<dbReference type="Gene3D" id="1.25.40.10">
    <property type="entry name" value="Tetratricopeptide repeat domain"/>
    <property type="match status" value="1"/>
</dbReference>
<dbReference type="Pfam" id="PF14737">
    <property type="entry name" value="DUF4470"/>
    <property type="match status" value="1"/>
</dbReference>
<keyword evidence="3" id="KW-0949">S-adenosyl-L-methionine</keyword>
<dbReference type="SUPFAM" id="SSF48452">
    <property type="entry name" value="TPR-like"/>
    <property type="match status" value="1"/>
</dbReference>
<gene>
    <name evidence="6" type="ORF">MVEN_01845300</name>
</gene>
<name>A0A8H7CM52_9AGAR</name>
<evidence type="ECO:0000256" key="1">
    <source>
        <dbReference type="ARBA" id="ARBA00022603"/>
    </source>
</evidence>
<dbReference type="InterPro" id="IPR052097">
    <property type="entry name" value="SET-MYND_domain_protein"/>
</dbReference>
<dbReference type="InterPro" id="IPR027974">
    <property type="entry name" value="DUF4470"/>
</dbReference>
<dbReference type="SMART" id="SM00028">
    <property type="entry name" value="TPR"/>
    <property type="match status" value="2"/>
</dbReference>
<organism evidence="6 7">
    <name type="scientific">Mycena venus</name>
    <dbReference type="NCBI Taxonomy" id="2733690"/>
    <lineage>
        <taxon>Eukaryota</taxon>
        <taxon>Fungi</taxon>
        <taxon>Dikarya</taxon>
        <taxon>Basidiomycota</taxon>
        <taxon>Agaricomycotina</taxon>
        <taxon>Agaricomycetes</taxon>
        <taxon>Agaricomycetidae</taxon>
        <taxon>Agaricales</taxon>
        <taxon>Marasmiineae</taxon>
        <taxon>Mycenaceae</taxon>
        <taxon>Mycena</taxon>
    </lineage>
</organism>
<keyword evidence="7" id="KW-1185">Reference proteome</keyword>
<evidence type="ECO:0000313" key="6">
    <source>
        <dbReference type="EMBL" id="KAF7341111.1"/>
    </source>
</evidence>
<dbReference type="InterPro" id="IPR011990">
    <property type="entry name" value="TPR-like_helical_dom_sf"/>
</dbReference>
<dbReference type="GO" id="GO:0005737">
    <property type="term" value="C:cytoplasm"/>
    <property type="evidence" value="ECO:0007669"/>
    <property type="project" value="TreeGrafter"/>
</dbReference>
<dbReference type="AlphaFoldDB" id="A0A8H7CM52"/>
<evidence type="ECO:0000256" key="3">
    <source>
        <dbReference type="ARBA" id="ARBA00022691"/>
    </source>
</evidence>
<dbReference type="EMBL" id="JACAZI010000018">
    <property type="protein sequence ID" value="KAF7341111.1"/>
    <property type="molecule type" value="Genomic_DNA"/>
</dbReference>
<dbReference type="GO" id="GO:0008168">
    <property type="term" value="F:methyltransferase activity"/>
    <property type="evidence" value="ECO:0007669"/>
    <property type="project" value="UniProtKB-KW"/>
</dbReference>
<dbReference type="InterPro" id="IPR019734">
    <property type="entry name" value="TPR_rpt"/>
</dbReference>
<dbReference type="Proteomes" id="UP000620124">
    <property type="component" value="Unassembled WGS sequence"/>
</dbReference>